<protein>
    <submittedName>
        <fullName evidence="1">Uncharacterized protein</fullName>
    </submittedName>
</protein>
<evidence type="ECO:0000313" key="1">
    <source>
        <dbReference type="EMBL" id="QCC70468.1"/>
    </source>
</evidence>
<sequence length="40" mass="4624">MISGRCFSAAVKFTRERPNLSNFFYHISLMRADHESISGF</sequence>
<organism evidence="1">
    <name type="scientific">Salmonella enterica</name>
    <name type="common">Salmonella choleraesuis</name>
    <dbReference type="NCBI Taxonomy" id="28901"/>
    <lineage>
        <taxon>Bacteria</taxon>
        <taxon>Pseudomonadati</taxon>
        <taxon>Pseudomonadota</taxon>
        <taxon>Gammaproteobacteria</taxon>
        <taxon>Enterobacterales</taxon>
        <taxon>Enterobacteriaceae</taxon>
        <taxon>Salmonella</taxon>
    </lineage>
</organism>
<geneLocation type="plasmid" evidence="1">
    <name>pSE13-SA02717</name>
</geneLocation>
<name>A0A4D6IW50_SALER</name>
<dbReference type="AlphaFoldDB" id="A0A4D6IW50"/>
<dbReference type="EMBL" id="MK360096">
    <property type="protein sequence ID" value="QCC70468.1"/>
    <property type="molecule type" value="Genomic_DNA"/>
</dbReference>
<proteinExistence type="predicted"/>
<reference evidence="1" key="1">
    <citation type="submission" date="2019-01" db="EMBL/GenBank/DDBJ databases">
        <title>Characterization of mcr-5 harboring Salmonella enterica subsp. enterica serovar Typhimurium isolates from animal and food origin in Germany.</title>
        <authorList>
            <person name="Borowiak M."/>
            <person name="Hammerl J.A."/>
            <person name="Deneke C."/>
            <person name="Fischer J."/>
            <person name="Szabo I."/>
            <person name="Malorny B."/>
        </authorList>
    </citation>
    <scope>NUCLEOTIDE SEQUENCE</scope>
    <source>
        <strain evidence="1">13-SA02717</strain>
        <plasmid evidence="1">pSE13-SA02717</plasmid>
    </source>
</reference>
<accession>A0A4D6IW50</accession>
<keyword evidence="1" id="KW-0614">Plasmid</keyword>